<dbReference type="AlphaFoldDB" id="A0A8I0AFR4"/>
<reference evidence="2 3" key="1">
    <citation type="submission" date="2020-08" db="EMBL/GenBank/DDBJ databases">
        <title>Genome public.</title>
        <authorList>
            <person name="Liu C."/>
            <person name="Sun Q."/>
        </authorList>
    </citation>
    <scope>NUCLEOTIDE SEQUENCE [LARGE SCALE GENOMIC DNA]</scope>
    <source>
        <strain evidence="2 3">BX17</strain>
    </source>
</reference>
<gene>
    <name evidence="2" type="ORF">H8S54_12050</name>
</gene>
<dbReference type="Proteomes" id="UP000652847">
    <property type="component" value="Unassembled WGS sequence"/>
</dbReference>
<keyword evidence="1" id="KW-0472">Membrane</keyword>
<feature type="transmembrane region" description="Helical" evidence="1">
    <location>
        <begin position="222"/>
        <end position="244"/>
    </location>
</feature>
<comment type="caution">
    <text evidence="2">The sequence shown here is derived from an EMBL/GenBank/DDBJ whole genome shotgun (WGS) entry which is preliminary data.</text>
</comment>
<name>A0A8I0AFR4_9FIRM</name>
<protein>
    <submittedName>
        <fullName evidence="2">Uncharacterized protein</fullName>
    </submittedName>
</protein>
<organism evidence="2 3">
    <name type="scientific">Blautia segnis</name>
    <dbReference type="NCBI Taxonomy" id="2763030"/>
    <lineage>
        <taxon>Bacteria</taxon>
        <taxon>Bacillati</taxon>
        <taxon>Bacillota</taxon>
        <taxon>Clostridia</taxon>
        <taxon>Lachnospirales</taxon>
        <taxon>Lachnospiraceae</taxon>
        <taxon>Blautia</taxon>
    </lineage>
</organism>
<feature type="transmembrane region" description="Helical" evidence="1">
    <location>
        <begin position="311"/>
        <end position="335"/>
    </location>
</feature>
<feature type="transmembrane region" description="Helical" evidence="1">
    <location>
        <begin position="145"/>
        <end position="169"/>
    </location>
</feature>
<feature type="transmembrane region" description="Helical" evidence="1">
    <location>
        <begin position="397"/>
        <end position="421"/>
    </location>
</feature>
<proteinExistence type="predicted"/>
<keyword evidence="1" id="KW-0812">Transmembrane</keyword>
<feature type="transmembrane region" description="Helical" evidence="1">
    <location>
        <begin position="91"/>
        <end position="114"/>
    </location>
</feature>
<keyword evidence="1" id="KW-1133">Transmembrane helix</keyword>
<feature type="transmembrane region" description="Helical" evidence="1">
    <location>
        <begin position="469"/>
        <end position="494"/>
    </location>
</feature>
<evidence type="ECO:0000256" key="1">
    <source>
        <dbReference type="SAM" id="Phobius"/>
    </source>
</evidence>
<feature type="transmembrane region" description="Helical" evidence="1">
    <location>
        <begin position="181"/>
        <end position="202"/>
    </location>
</feature>
<feature type="transmembrane region" description="Helical" evidence="1">
    <location>
        <begin position="51"/>
        <end position="70"/>
    </location>
</feature>
<accession>A0A8I0AFR4</accession>
<evidence type="ECO:0000313" key="2">
    <source>
        <dbReference type="EMBL" id="MBC5651822.1"/>
    </source>
</evidence>
<keyword evidence="3" id="KW-1185">Reference proteome</keyword>
<sequence length="499" mass="55194">MIALIRKNLRLWGYGKSLALFAGCILFSISGRLNGGITYERHILSAVSDHYYLTYFVLPIVLLSCFSFIDDDGEPVILRFQSYHSYFLKKWIGVGLIAVILTAVQTGAILLSGIGLPLGNEWNLAAGATEAELFSTLEQLFASPLQAFVCFTLYQLIGSWLIFGICMWIGHFTGRKWTIRIVIVLYVLSAVWIKLPAIQNIPLTSFNHLLILHHNLVVPHRFEITACTLLLLVLIIAISIRFAWRGQLPHIPLSRRDIAGYYFHALMIPRNLLILLGVVLGVSIYKAMGNGAAISGVEWIYSLFAGHGTGYFQVFPFLEMLITSGVPLYLLAAFVEHTVNGQSIFISVRAKSLRHLVKGILSVSTKFLIIYAFFWLMAGLIGASLFSTGLTIVSFRLMLYAVLMKCLDILAQYLIMLGIYIATRQVTIGFLVLVAGNLLCIIPGNWVAYSPFGLSSLTRISVVEPGIGISAVSAFGIEAAILTLMIAGILMWGYKKILN</sequence>
<dbReference type="RefSeq" id="WP_186901565.1">
    <property type="nucleotide sequence ID" value="NZ_JACOOT010000028.1"/>
</dbReference>
<evidence type="ECO:0000313" key="3">
    <source>
        <dbReference type="Proteomes" id="UP000652847"/>
    </source>
</evidence>
<dbReference type="EMBL" id="JACOOT010000028">
    <property type="protein sequence ID" value="MBC5651822.1"/>
    <property type="molecule type" value="Genomic_DNA"/>
</dbReference>
<feature type="transmembrane region" description="Helical" evidence="1">
    <location>
        <begin position="265"/>
        <end position="285"/>
    </location>
</feature>
<feature type="transmembrane region" description="Helical" evidence="1">
    <location>
        <begin position="428"/>
        <end position="449"/>
    </location>
</feature>